<dbReference type="EMBL" id="GBXM01068701">
    <property type="protein sequence ID" value="JAH39876.1"/>
    <property type="molecule type" value="Transcribed_RNA"/>
</dbReference>
<proteinExistence type="predicted"/>
<evidence type="ECO:0000313" key="1">
    <source>
        <dbReference type="EMBL" id="JAH39876.1"/>
    </source>
</evidence>
<name>A0A0E9SF17_ANGAN</name>
<protein>
    <submittedName>
        <fullName evidence="1">Uncharacterized protein</fullName>
    </submittedName>
</protein>
<organism evidence="1">
    <name type="scientific">Anguilla anguilla</name>
    <name type="common">European freshwater eel</name>
    <name type="synonym">Muraena anguilla</name>
    <dbReference type="NCBI Taxonomy" id="7936"/>
    <lineage>
        <taxon>Eukaryota</taxon>
        <taxon>Metazoa</taxon>
        <taxon>Chordata</taxon>
        <taxon>Craniata</taxon>
        <taxon>Vertebrata</taxon>
        <taxon>Euteleostomi</taxon>
        <taxon>Actinopterygii</taxon>
        <taxon>Neopterygii</taxon>
        <taxon>Teleostei</taxon>
        <taxon>Anguilliformes</taxon>
        <taxon>Anguillidae</taxon>
        <taxon>Anguilla</taxon>
    </lineage>
</organism>
<reference evidence="1" key="1">
    <citation type="submission" date="2014-11" db="EMBL/GenBank/DDBJ databases">
        <authorList>
            <person name="Amaro Gonzalez C."/>
        </authorList>
    </citation>
    <scope>NUCLEOTIDE SEQUENCE</scope>
</reference>
<dbReference type="AlphaFoldDB" id="A0A0E9SF17"/>
<sequence>MCFFPRLSFSVTLFRPTYIRLPF</sequence>
<reference evidence="1" key="2">
    <citation type="journal article" date="2015" name="Fish Shellfish Immunol.">
        <title>Early steps in the European eel (Anguilla anguilla)-Vibrio vulnificus interaction in the gills: Role of the RtxA13 toxin.</title>
        <authorList>
            <person name="Callol A."/>
            <person name="Pajuelo D."/>
            <person name="Ebbesson L."/>
            <person name="Teles M."/>
            <person name="MacKenzie S."/>
            <person name="Amaro C."/>
        </authorList>
    </citation>
    <scope>NUCLEOTIDE SEQUENCE</scope>
</reference>
<accession>A0A0E9SF17</accession>